<protein>
    <recommendedName>
        <fullName evidence="3">F-box domain-containing protein</fullName>
    </recommendedName>
</protein>
<dbReference type="OrthoDB" id="2125396at2759"/>
<dbReference type="Gene3D" id="3.80.10.10">
    <property type="entry name" value="Ribonuclease Inhibitor"/>
    <property type="match status" value="1"/>
</dbReference>
<dbReference type="SUPFAM" id="SSF52047">
    <property type="entry name" value="RNI-like"/>
    <property type="match status" value="1"/>
</dbReference>
<accession>A0A8H3I6L3</accession>
<proteinExistence type="predicted"/>
<comment type="caution">
    <text evidence="1">The sequence shown here is derived from an EMBL/GenBank/DDBJ whole genome shotgun (WGS) entry which is preliminary data.</text>
</comment>
<name>A0A8H3I6L3_9LECA</name>
<organism evidence="1 2">
    <name type="scientific">Gomphillus americanus</name>
    <dbReference type="NCBI Taxonomy" id="1940652"/>
    <lineage>
        <taxon>Eukaryota</taxon>
        <taxon>Fungi</taxon>
        <taxon>Dikarya</taxon>
        <taxon>Ascomycota</taxon>
        <taxon>Pezizomycotina</taxon>
        <taxon>Lecanoromycetes</taxon>
        <taxon>OSLEUM clade</taxon>
        <taxon>Ostropomycetidae</taxon>
        <taxon>Ostropales</taxon>
        <taxon>Graphidaceae</taxon>
        <taxon>Gomphilloideae</taxon>
        <taxon>Gomphillus</taxon>
    </lineage>
</organism>
<evidence type="ECO:0000313" key="2">
    <source>
        <dbReference type="Proteomes" id="UP000664169"/>
    </source>
</evidence>
<dbReference type="EMBL" id="CAJPDQ010000011">
    <property type="protein sequence ID" value="CAF9916822.1"/>
    <property type="molecule type" value="Genomic_DNA"/>
</dbReference>
<reference evidence="1" key="1">
    <citation type="submission" date="2021-03" db="EMBL/GenBank/DDBJ databases">
        <authorList>
            <person name="Tagirdzhanova G."/>
        </authorList>
    </citation>
    <scope>NUCLEOTIDE SEQUENCE</scope>
</reference>
<evidence type="ECO:0000313" key="1">
    <source>
        <dbReference type="EMBL" id="CAF9916822.1"/>
    </source>
</evidence>
<evidence type="ECO:0008006" key="3">
    <source>
        <dbReference type="Google" id="ProtNLM"/>
    </source>
</evidence>
<keyword evidence="2" id="KW-1185">Reference proteome</keyword>
<dbReference type="AlphaFoldDB" id="A0A8H3I6L3"/>
<gene>
    <name evidence="1" type="ORF">GOMPHAMPRED_001114</name>
</gene>
<dbReference type="Proteomes" id="UP000664169">
    <property type="component" value="Unassembled WGS sequence"/>
</dbReference>
<dbReference type="InterPro" id="IPR032675">
    <property type="entry name" value="LRR_dom_sf"/>
</dbReference>
<sequence length="385" mass="43449">MHLPPEILDQIFQYISIGYRGQLDHWSFCLVSRSWYASAIKRLYHSPSIIGKNFDAFSRTLCPSVNASIRRTELALFVYRLDMSRLVYNGSKSLTARVLGRVKGQLEVFIAPAATFSLLAFSALAKCVNLRTLNLEYVIERIDAVLLLRTVEKLHNLHALSLRTAWAASITGSKKEDVLDFPASLRQLSITGVCEPDGEILLYGAMGRSKIHTLSIMLGGTELQALSRAVFMLNQKLKRLHLDISARTTTSDANLILLVPDLLYHCHVLEELSIPLVCFSNVFFITSGLAPDHVYNLRQLTIHQTQMEVIEPLFYSNEWEQLVANIVSGHLQYLEEVVIEDEKDVRKLKELESERPDCLGELHDALFDLKIEGSGLFLAGREYEG</sequence>